<comment type="caution">
    <text evidence="2">The sequence shown here is derived from an EMBL/GenBank/DDBJ whole genome shotgun (WGS) entry which is preliminary data.</text>
</comment>
<feature type="compositionally biased region" description="Polar residues" evidence="1">
    <location>
        <begin position="167"/>
        <end position="182"/>
    </location>
</feature>
<evidence type="ECO:0000313" key="2">
    <source>
        <dbReference type="EMBL" id="CAF0714772.1"/>
    </source>
</evidence>
<evidence type="ECO:0000313" key="3">
    <source>
        <dbReference type="Proteomes" id="UP000663860"/>
    </source>
</evidence>
<protein>
    <submittedName>
        <fullName evidence="2">Uncharacterized protein</fullName>
    </submittedName>
</protein>
<feature type="region of interest" description="Disordered" evidence="1">
    <location>
        <begin position="129"/>
        <end position="244"/>
    </location>
</feature>
<feature type="compositionally biased region" description="Polar residues" evidence="1">
    <location>
        <begin position="210"/>
        <end position="224"/>
    </location>
</feature>
<dbReference type="EMBL" id="CAJNOE010000003">
    <property type="protein sequence ID" value="CAF0714772.1"/>
    <property type="molecule type" value="Genomic_DNA"/>
</dbReference>
<dbReference type="AlphaFoldDB" id="A0A813MCL5"/>
<accession>A0A813MCL5</accession>
<feature type="compositionally biased region" description="Polar residues" evidence="1">
    <location>
        <begin position="129"/>
        <end position="142"/>
    </location>
</feature>
<name>A0A813MCL5_9BILA</name>
<reference evidence="2" key="1">
    <citation type="submission" date="2021-02" db="EMBL/GenBank/DDBJ databases">
        <authorList>
            <person name="Nowell W R."/>
        </authorList>
    </citation>
    <scope>NUCLEOTIDE SEQUENCE</scope>
</reference>
<dbReference type="Proteomes" id="UP000663860">
    <property type="component" value="Unassembled WGS sequence"/>
</dbReference>
<organism evidence="2 3">
    <name type="scientific">Adineta steineri</name>
    <dbReference type="NCBI Taxonomy" id="433720"/>
    <lineage>
        <taxon>Eukaryota</taxon>
        <taxon>Metazoa</taxon>
        <taxon>Spiralia</taxon>
        <taxon>Gnathifera</taxon>
        <taxon>Rotifera</taxon>
        <taxon>Eurotatoria</taxon>
        <taxon>Bdelloidea</taxon>
        <taxon>Adinetida</taxon>
        <taxon>Adinetidae</taxon>
        <taxon>Adineta</taxon>
    </lineage>
</organism>
<evidence type="ECO:0000256" key="1">
    <source>
        <dbReference type="SAM" id="MobiDB-lite"/>
    </source>
</evidence>
<gene>
    <name evidence="2" type="ORF">IZO911_LOCUS785</name>
</gene>
<sequence>MNVSSAALVFPINHQDHRRRVLTNNHSKMFINASPVAVSNKIKAIQTRRPRITLPSYYDFTDIRPLHFGNANGITNSLTSFSNLSPEKLIEHSKDLRLSRISARRNPRPSGLSNTSTANQQSLIWSSYNAPTSFPKQSQTNIPIPPGLPNGKPSPNNMPDISRRPSRAQTTSRQPFTDQENSLVPVESRHKSLTKTKPSIPKAYHRTTPKSKSPFPTSQTQRVQTLNNDNTNTNTNTNCIPLCESEDDDEDIPMMDEEFEEYLQKALVKCADWLIKYVIDKKYDENNE</sequence>
<proteinExistence type="predicted"/>
<feature type="compositionally biased region" description="Low complexity" evidence="1">
    <location>
        <begin position="225"/>
        <end position="238"/>
    </location>
</feature>